<proteinExistence type="predicted"/>
<dbReference type="EMBL" id="LAZR01014626">
    <property type="protein sequence ID" value="KKM16657.1"/>
    <property type="molecule type" value="Genomic_DNA"/>
</dbReference>
<accession>A0A0F9HND8</accession>
<dbReference type="AlphaFoldDB" id="A0A0F9HND8"/>
<comment type="caution">
    <text evidence="1">The sequence shown here is derived from an EMBL/GenBank/DDBJ whole genome shotgun (WGS) entry which is preliminary data.</text>
</comment>
<organism evidence="1">
    <name type="scientific">marine sediment metagenome</name>
    <dbReference type="NCBI Taxonomy" id="412755"/>
    <lineage>
        <taxon>unclassified sequences</taxon>
        <taxon>metagenomes</taxon>
        <taxon>ecological metagenomes</taxon>
    </lineage>
</organism>
<evidence type="ECO:0000313" key="1">
    <source>
        <dbReference type="EMBL" id="KKM16657.1"/>
    </source>
</evidence>
<protein>
    <submittedName>
        <fullName evidence="1">Uncharacterized protein</fullName>
    </submittedName>
</protein>
<sequence>MKKYKFTIVILQLAFFSSFMNVYVLACSQSISNIVMEPKFSSEGEFEGSVPKDSSLPMPADPIVIDGNLGWISAANEIARGLKQL</sequence>
<reference evidence="1" key="1">
    <citation type="journal article" date="2015" name="Nature">
        <title>Complex archaea that bridge the gap between prokaryotes and eukaryotes.</title>
        <authorList>
            <person name="Spang A."/>
            <person name="Saw J.H."/>
            <person name="Jorgensen S.L."/>
            <person name="Zaremba-Niedzwiedzka K."/>
            <person name="Martijn J."/>
            <person name="Lind A.E."/>
            <person name="van Eijk R."/>
            <person name="Schleper C."/>
            <person name="Guy L."/>
            <person name="Ettema T.J."/>
        </authorList>
    </citation>
    <scope>NUCLEOTIDE SEQUENCE</scope>
</reference>
<gene>
    <name evidence="1" type="ORF">LCGC14_1683600</name>
</gene>
<name>A0A0F9HND8_9ZZZZ</name>